<dbReference type="GO" id="GO:0016878">
    <property type="term" value="F:acid-thiol ligase activity"/>
    <property type="evidence" value="ECO:0007669"/>
    <property type="project" value="UniProtKB-ARBA"/>
</dbReference>
<comment type="caution">
    <text evidence="3">The sequence shown here is derived from an EMBL/GenBank/DDBJ whole genome shotgun (WGS) entry which is preliminary data.</text>
</comment>
<name>A0A934U4L0_9NOCA</name>
<protein>
    <submittedName>
        <fullName evidence="3">AMP-binding protein</fullName>
    </submittedName>
</protein>
<organism evidence="3 4">
    <name type="scientific">Antrihabitans stalagmiti</name>
    <dbReference type="NCBI Taxonomy" id="2799499"/>
    <lineage>
        <taxon>Bacteria</taxon>
        <taxon>Bacillati</taxon>
        <taxon>Actinomycetota</taxon>
        <taxon>Actinomycetes</taxon>
        <taxon>Mycobacteriales</taxon>
        <taxon>Nocardiaceae</taxon>
        <taxon>Antrihabitans</taxon>
    </lineage>
</organism>
<dbReference type="InterPro" id="IPR042099">
    <property type="entry name" value="ANL_N_sf"/>
</dbReference>
<dbReference type="SUPFAM" id="SSF55961">
    <property type="entry name" value="Bet v1-like"/>
    <property type="match status" value="1"/>
</dbReference>
<dbReference type="InterPro" id="IPR045851">
    <property type="entry name" value="AMP-bd_C_sf"/>
</dbReference>
<dbReference type="PANTHER" id="PTHR43767:SF1">
    <property type="entry name" value="NONRIBOSOMAL PEPTIDE SYNTHASE PES1 (EUROFUNG)-RELATED"/>
    <property type="match status" value="1"/>
</dbReference>
<evidence type="ECO:0000313" key="4">
    <source>
        <dbReference type="Proteomes" id="UP000655868"/>
    </source>
</evidence>
<gene>
    <name evidence="3" type="ORF">JGU71_13560</name>
</gene>
<reference evidence="3" key="1">
    <citation type="submission" date="2020-12" db="EMBL/GenBank/DDBJ databases">
        <title>Antrihabitans popcorni sp. nov. and Antrihabitans auranticaus sp. nov., isolated from a larva cave.</title>
        <authorList>
            <person name="Lee S.D."/>
            <person name="Kim I.S."/>
        </authorList>
    </citation>
    <scope>NUCLEOTIDE SEQUENCE</scope>
    <source>
        <strain evidence="3">YC3-6</strain>
    </source>
</reference>
<dbReference type="Proteomes" id="UP000655868">
    <property type="component" value="Unassembled WGS sequence"/>
</dbReference>
<proteinExistence type="predicted"/>
<dbReference type="InterPro" id="IPR000873">
    <property type="entry name" value="AMP-dep_synth/lig_dom"/>
</dbReference>
<sequence>MLSDVIDVDLLIEHPRQAVWDFLVAPEWYSRFFRGIGASEQLLESESGRPAVFSLTIGPPDAKARDHRLHIVVGRRGEEFTIESLDTGSFVSVRLFEADANRTRIIATFFKPGAIHPKVVTYDNSDLTNWTRDGIARVGDYLAGRSTSLVSNSGDYRSLQLSIAKTMVKTGVVRAARPDKGIRQLNSLAKWGFNLAGGFAAAAARDPKHVAIIDERGSRTFAELHERTSRLAGTLPTIGVTPGSTVAILARNHSAMVEAMVACGKLGVDLVLFNTGLGARQIEELIDRHNPAVMFVDEEFEPVIAYLRPQLPRVSTSPRSTPSGRLTFDELVAMEPRTFARPSEPGRLIVLTSGTNGSPKSARRPAPKGFGTVAAMLSRMPLQMNETMMIAAPLFHSWGFAALQISTPIRSTVVLQDKFDAESCLRAISVNRCTSLIAVPVMLQRILDLPADVRSRYDTSSLRIVASSGSSMSGSMVTAFMDTFGDILYNFYGSTEVSWGTIADPADLRVAPTTAGRPPLGTRIDIVDEHGNHLPRGAVGKIFVGNDMLFDGYTNSAPPTVDGTLMDTGDLGYVDADGRLFVSGRDDEMIISGGENVFPRPVEEALSYLPQVSEVAVVGVPDAEYGQRLVAFVVPRDGARLDQDMVRSYIHHRLSRFSVPRDVTFLSSLPRTATGKILKRMLVAPSS</sequence>
<dbReference type="EMBL" id="JAEMNV010000004">
    <property type="protein sequence ID" value="MBJ8339918.1"/>
    <property type="molecule type" value="Genomic_DNA"/>
</dbReference>
<dbReference type="InterPro" id="IPR025110">
    <property type="entry name" value="AMP-bd_C"/>
</dbReference>
<dbReference type="Gene3D" id="3.30.300.30">
    <property type="match status" value="1"/>
</dbReference>
<evidence type="ECO:0000259" key="1">
    <source>
        <dbReference type="Pfam" id="PF00501"/>
    </source>
</evidence>
<dbReference type="InterPro" id="IPR050237">
    <property type="entry name" value="ATP-dep_AMP-bd_enzyme"/>
</dbReference>
<dbReference type="CDD" id="cd04433">
    <property type="entry name" value="AFD_class_I"/>
    <property type="match status" value="1"/>
</dbReference>
<dbReference type="PANTHER" id="PTHR43767">
    <property type="entry name" value="LONG-CHAIN-FATTY-ACID--COA LIGASE"/>
    <property type="match status" value="1"/>
</dbReference>
<feature type="domain" description="AMP-dependent synthetase/ligase" evidence="1">
    <location>
        <begin position="199"/>
        <end position="553"/>
    </location>
</feature>
<dbReference type="AlphaFoldDB" id="A0A934U4L0"/>
<evidence type="ECO:0000313" key="3">
    <source>
        <dbReference type="EMBL" id="MBJ8339918.1"/>
    </source>
</evidence>
<dbReference type="Gene3D" id="3.40.50.12780">
    <property type="entry name" value="N-terminal domain of ligase-like"/>
    <property type="match status" value="1"/>
</dbReference>
<feature type="domain" description="AMP-binding enzyme C-terminal" evidence="2">
    <location>
        <begin position="602"/>
        <end position="676"/>
    </location>
</feature>
<dbReference type="Pfam" id="PF00501">
    <property type="entry name" value="AMP-binding"/>
    <property type="match status" value="1"/>
</dbReference>
<dbReference type="Pfam" id="PF13193">
    <property type="entry name" value="AMP-binding_C"/>
    <property type="match status" value="1"/>
</dbReference>
<evidence type="ECO:0000259" key="2">
    <source>
        <dbReference type="Pfam" id="PF13193"/>
    </source>
</evidence>
<keyword evidence="4" id="KW-1185">Reference proteome</keyword>
<dbReference type="SUPFAM" id="SSF56801">
    <property type="entry name" value="Acetyl-CoA synthetase-like"/>
    <property type="match status" value="1"/>
</dbReference>
<dbReference type="RefSeq" id="WP_199704695.1">
    <property type="nucleotide sequence ID" value="NZ_JAEMNV010000004.1"/>
</dbReference>
<accession>A0A934U4L0</accession>